<evidence type="ECO:0000256" key="2">
    <source>
        <dbReference type="SAM" id="MobiDB-lite"/>
    </source>
</evidence>
<evidence type="ECO:0000256" key="1">
    <source>
        <dbReference type="ARBA" id="ARBA00005277"/>
    </source>
</evidence>
<dbReference type="Proteomes" id="UP000288216">
    <property type="component" value="Unassembled WGS sequence"/>
</dbReference>
<dbReference type="EMBL" id="BFAA01005072">
    <property type="protein sequence ID" value="GCB61269.1"/>
    <property type="molecule type" value="Genomic_DNA"/>
</dbReference>
<dbReference type="GO" id="GO:0000785">
    <property type="term" value="C:chromatin"/>
    <property type="evidence" value="ECO:0007669"/>
    <property type="project" value="TreeGrafter"/>
</dbReference>
<evidence type="ECO:0000313" key="3">
    <source>
        <dbReference type="EMBL" id="GCB61269.1"/>
    </source>
</evidence>
<protein>
    <recommendedName>
        <fullName evidence="5">Protein FAM47E</fullName>
    </recommendedName>
</protein>
<feature type="region of interest" description="Disordered" evidence="2">
    <location>
        <begin position="182"/>
        <end position="206"/>
    </location>
</feature>
<dbReference type="AlphaFoldDB" id="A0A401NK96"/>
<reference evidence="3 4" key="1">
    <citation type="journal article" date="2018" name="Nat. Ecol. Evol.">
        <title>Shark genomes provide insights into elasmobranch evolution and the origin of vertebrates.</title>
        <authorList>
            <person name="Hara Y"/>
            <person name="Yamaguchi K"/>
            <person name="Onimaru K"/>
            <person name="Kadota M"/>
            <person name="Koyanagi M"/>
            <person name="Keeley SD"/>
            <person name="Tatsumi K"/>
            <person name="Tanaka K"/>
            <person name="Motone F"/>
            <person name="Kageyama Y"/>
            <person name="Nozu R"/>
            <person name="Adachi N"/>
            <person name="Nishimura O"/>
            <person name="Nakagawa R"/>
            <person name="Tanegashima C"/>
            <person name="Kiyatake I"/>
            <person name="Matsumoto R"/>
            <person name="Murakumo K"/>
            <person name="Nishida K"/>
            <person name="Terakita A"/>
            <person name="Kuratani S"/>
            <person name="Sato K"/>
            <person name="Hyodo S Kuraku.S."/>
        </authorList>
    </citation>
    <scope>NUCLEOTIDE SEQUENCE [LARGE SCALE GENOMIC DNA]</scope>
</reference>
<dbReference type="InterPro" id="IPR032743">
    <property type="entry name" value="FAM47"/>
</dbReference>
<proteinExistence type="inferred from homology"/>
<dbReference type="Pfam" id="PF14642">
    <property type="entry name" value="FAM47"/>
    <property type="match status" value="1"/>
</dbReference>
<dbReference type="GO" id="GO:0045815">
    <property type="term" value="P:transcription initiation-coupled chromatin remodeling"/>
    <property type="evidence" value="ECO:0007669"/>
    <property type="project" value="TreeGrafter"/>
</dbReference>
<organism evidence="3 4">
    <name type="scientific">Scyliorhinus torazame</name>
    <name type="common">Cloudy catshark</name>
    <name type="synonym">Catulus torazame</name>
    <dbReference type="NCBI Taxonomy" id="75743"/>
    <lineage>
        <taxon>Eukaryota</taxon>
        <taxon>Metazoa</taxon>
        <taxon>Chordata</taxon>
        <taxon>Craniata</taxon>
        <taxon>Vertebrata</taxon>
        <taxon>Chondrichthyes</taxon>
        <taxon>Elasmobranchii</taxon>
        <taxon>Galeomorphii</taxon>
        <taxon>Galeoidea</taxon>
        <taxon>Carcharhiniformes</taxon>
        <taxon>Scyliorhinidae</taxon>
        <taxon>Scyliorhinus</taxon>
    </lineage>
</organism>
<accession>A0A401NK96</accession>
<evidence type="ECO:0000313" key="4">
    <source>
        <dbReference type="Proteomes" id="UP000288216"/>
    </source>
</evidence>
<comment type="caution">
    <text evidence="3">The sequence shown here is derived from an EMBL/GenBank/DDBJ whole genome shotgun (WGS) entry which is preliminary data.</text>
</comment>
<dbReference type="PANTHER" id="PTHR46449">
    <property type="entry name" value="ZGC:158260"/>
    <property type="match status" value="1"/>
</dbReference>
<name>A0A401NK96_SCYTO</name>
<keyword evidence="4" id="KW-1185">Reference proteome</keyword>
<evidence type="ECO:0008006" key="5">
    <source>
        <dbReference type="Google" id="ProtNLM"/>
    </source>
</evidence>
<dbReference type="OrthoDB" id="6755972at2759"/>
<comment type="similarity">
    <text evidence="1">Belongs to the FAM47 family.</text>
</comment>
<sequence length="414" mass="47537">MAHKYDTLLVEKPQLSKIRSDKEPLPRPWYKERIKTKILRKNNLQSDALNGHRWRFLKNGLDDFRDGFPPQLQEDLAIIQSEKGAGLSPFLKNVAESFKPAQRVSKRLTKSQICFSKSLPLQQTRREQMEEIEYGLSQHPLALYPHLEEGMSPELFEEIVGILDPEMVLSGEDICEELPAEEKAQVTQLKEDKAHSSKCSEDSEESENRNPYKWILFRGTQKEDQKTKLKWDTSPQQDEEIKQITKEFCDWVTSLGGENNNIEEATIMSLFASDYETSSSLAIPIKVMELTNIPGELRMIVGVPPPKPSAKIRKTTDLESTHVIKCLYGAWYMDPKTWRKRKIDEPLLDPSSVAQQNQSHLPEGTGAMDEVVRRLHATISFLKFVKARGHRKPEFLEKIFAAVKENPMGNHKNK</sequence>
<dbReference type="PANTHER" id="PTHR46449:SF5">
    <property type="entry name" value="FAMILY WITH SEQUENCE SIMILARITY 47 MEMBER E"/>
    <property type="match status" value="1"/>
</dbReference>
<gene>
    <name evidence="3" type="ORF">scyTo_0011288</name>
</gene>
<dbReference type="OMA" id="RSGCFTK"/>